<dbReference type="PROSITE" id="PS50943">
    <property type="entry name" value="HTH_CROC1"/>
    <property type="match status" value="1"/>
</dbReference>
<dbReference type="InterPro" id="IPR001387">
    <property type="entry name" value="Cro/C1-type_HTH"/>
</dbReference>
<keyword evidence="3" id="KW-1185">Reference proteome</keyword>
<feature type="domain" description="HTH cro/C1-type" evidence="1">
    <location>
        <begin position="15"/>
        <end position="74"/>
    </location>
</feature>
<dbReference type="Pfam" id="PF01381">
    <property type="entry name" value="HTH_3"/>
    <property type="match status" value="1"/>
</dbReference>
<dbReference type="Gene3D" id="1.10.260.40">
    <property type="entry name" value="lambda repressor-like DNA-binding domains"/>
    <property type="match status" value="1"/>
</dbReference>
<proteinExistence type="predicted"/>
<dbReference type="Proteomes" id="UP000617951">
    <property type="component" value="Unassembled WGS sequence"/>
</dbReference>
<dbReference type="SUPFAM" id="SSF47413">
    <property type="entry name" value="lambda repressor-like DNA-binding domains"/>
    <property type="match status" value="1"/>
</dbReference>
<dbReference type="EMBL" id="JACRSS010000003">
    <property type="protein sequence ID" value="MBC8538851.1"/>
    <property type="molecule type" value="Genomic_DNA"/>
</dbReference>
<evidence type="ECO:0000313" key="2">
    <source>
        <dbReference type="EMBL" id="MBC8538851.1"/>
    </source>
</evidence>
<organism evidence="2 3">
    <name type="scientific">Guopingia tenuis</name>
    <dbReference type="NCBI Taxonomy" id="2763656"/>
    <lineage>
        <taxon>Bacteria</taxon>
        <taxon>Bacillati</taxon>
        <taxon>Bacillota</taxon>
        <taxon>Clostridia</taxon>
        <taxon>Christensenellales</taxon>
        <taxon>Christensenellaceae</taxon>
        <taxon>Guopingia</taxon>
    </lineage>
</organism>
<reference evidence="2" key="1">
    <citation type="submission" date="2020-08" db="EMBL/GenBank/DDBJ databases">
        <title>Genome public.</title>
        <authorList>
            <person name="Liu C."/>
            <person name="Sun Q."/>
        </authorList>
    </citation>
    <scope>NUCLEOTIDE SEQUENCE</scope>
    <source>
        <strain evidence="2">NSJ-63</strain>
    </source>
</reference>
<dbReference type="AlphaFoldDB" id="A0A926HXK2"/>
<sequence>MKGLILQNVSLQTNLRRLRASAGLSQRELTAKMNLLGSTIDRNTYTKIELGTRNIKVTDLVALQQIYKVDFGEFFKGIAPHE</sequence>
<dbReference type="RefSeq" id="WP_249280524.1">
    <property type="nucleotide sequence ID" value="NZ_JACRSS010000003.1"/>
</dbReference>
<dbReference type="GO" id="GO:0003677">
    <property type="term" value="F:DNA binding"/>
    <property type="evidence" value="ECO:0007669"/>
    <property type="project" value="InterPro"/>
</dbReference>
<protein>
    <submittedName>
        <fullName evidence="2">Helix-turn-helix transcriptional regulator</fullName>
    </submittedName>
</protein>
<comment type="caution">
    <text evidence="2">The sequence shown here is derived from an EMBL/GenBank/DDBJ whole genome shotgun (WGS) entry which is preliminary data.</text>
</comment>
<gene>
    <name evidence="2" type="ORF">H8693_07875</name>
</gene>
<accession>A0A926HXK2</accession>
<name>A0A926HXK2_9FIRM</name>
<evidence type="ECO:0000259" key="1">
    <source>
        <dbReference type="PROSITE" id="PS50943"/>
    </source>
</evidence>
<evidence type="ECO:0000313" key="3">
    <source>
        <dbReference type="Proteomes" id="UP000617951"/>
    </source>
</evidence>
<dbReference type="CDD" id="cd00093">
    <property type="entry name" value="HTH_XRE"/>
    <property type="match status" value="1"/>
</dbReference>
<dbReference type="InterPro" id="IPR010982">
    <property type="entry name" value="Lambda_DNA-bd_dom_sf"/>
</dbReference>
<dbReference type="SMART" id="SM00530">
    <property type="entry name" value="HTH_XRE"/>
    <property type="match status" value="1"/>
</dbReference>